<dbReference type="GO" id="GO:0003677">
    <property type="term" value="F:DNA binding"/>
    <property type="evidence" value="ECO:0007669"/>
    <property type="project" value="InterPro"/>
</dbReference>
<reference evidence="2 3" key="1">
    <citation type="journal article" date="2022" name="G3 (Bethesda)">
        <title>Whole-genome sequence and methylome profiling of the almond [Prunus dulcis (Mill.) D.A. Webb] cultivar 'Nonpareil'.</title>
        <authorList>
            <person name="D'Amico-Willman K.M."/>
            <person name="Ouma W.Z."/>
            <person name="Meulia T."/>
            <person name="Sideli G.M."/>
            <person name="Gradziel T.M."/>
            <person name="Fresnedo-Ramirez J."/>
        </authorList>
    </citation>
    <scope>NUCLEOTIDE SEQUENCE [LARGE SCALE GENOMIC DNA]</scope>
    <source>
        <strain evidence="2">Clone GOH B32 T37-40</strain>
    </source>
</reference>
<dbReference type="Pfam" id="PF07460">
    <property type="entry name" value="NUMOD3"/>
    <property type="match status" value="1"/>
</dbReference>
<dbReference type="PANTHER" id="PTHR34199">
    <property type="entry name" value="NUMOD3 MOTIF FAMILY PROTEIN, EXPRESSED"/>
    <property type="match status" value="1"/>
</dbReference>
<dbReference type="PANTHER" id="PTHR34199:SF2">
    <property type="entry name" value="NUMOD3 MOTIF FAMILY PROTEIN, EXPRESSED"/>
    <property type="match status" value="1"/>
</dbReference>
<evidence type="ECO:0000313" key="2">
    <source>
        <dbReference type="EMBL" id="KAI5336616.1"/>
    </source>
</evidence>
<accession>A0AAD4W6S6</accession>
<dbReference type="InterPro" id="IPR003611">
    <property type="entry name" value="NUMOD3"/>
</dbReference>
<evidence type="ECO:0000259" key="1">
    <source>
        <dbReference type="Pfam" id="PF07460"/>
    </source>
</evidence>
<sequence length="87" mass="9698">MPSLEIAVAQPPSKIIWTLRAQTPLHGNTPWNKGMKHSPETLQLIRERTRLAMQNPKVKMKLVNLGHAQSNETRVKIGLGVRIAKAA</sequence>
<dbReference type="EMBL" id="JAJFAZ020000003">
    <property type="protein sequence ID" value="KAI5336616.1"/>
    <property type="molecule type" value="Genomic_DNA"/>
</dbReference>
<feature type="domain" description="Nuclease associated modular" evidence="1">
    <location>
        <begin position="26"/>
        <end position="46"/>
    </location>
</feature>
<evidence type="ECO:0000313" key="3">
    <source>
        <dbReference type="Proteomes" id="UP001054821"/>
    </source>
</evidence>
<gene>
    <name evidence="2" type="ORF">L3X38_015884</name>
</gene>
<organism evidence="2 3">
    <name type="scientific">Prunus dulcis</name>
    <name type="common">Almond</name>
    <name type="synonym">Amygdalus dulcis</name>
    <dbReference type="NCBI Taxonomy" id="3755"/>
    <lineage>
        <taxon>Eukaryota</taxon>
        <taxon>Viridiplantae</taxon>
        <taxon>Streptophyta</taxon>
        <taxon>Embryophyta</taxon>
        <taxon>Tracheophyta</taxon>
        <taxon>Spermatophyta</taxon>
        <taxon>Magnoliopsida</taxon>
        <taxon>eudicotyledons</taxon>
        <taxon>Gunneridae</taxon>
        <taxon>Pentapetalae</taxon>
        <taxon>rosids</taxon>
        <taxon>fabids</taxon>
        <taxon>Rosales</taxon>
        <taxon>Rosaceae</taxon>
        <taxon>Amygdaloideae</taxon>
        <taxon>Amygdaleae</taxon>
        <taxon>Prunus</taxon>
    </lineage>
</organism>
<name>A0AAD4W6S6_PRUDU</name>
<keyword evidence="3" id="KW-1185">Reference proteome</keyword>
<comment type="caution">
    <text evidence="2">The sequence shown here is derived from an EMBL/GenBank/DDBJ whole genome shotgun (WGS) entry which is preliminary data.</text>
</comment>
<proteinExistence type="predicted"/>
<dbReference type="AlphaFoldDB" id="A0AAD4W6S6"/>
<dbReference type="Proteomes" id="UP001054821">
    <property type="component" value="Chromosome 3"/>
</dbReference>
<protein>
    <recommendedName>
        <fullName evidence="1">Nuclease associated modular domain-containing protein</fullName>
    </recommendedName>
</protein>